<dbReference type="InterPro" id="IPR009030">
    <property type="entry name" value="Growth_fac_rcpt_cys_sf"/>
</dbReference>
<feature type="active site" description="Proton acceptor" evidence="28">
    <location>
        <position position="740"/>
    </location>
</feature>
<dbReference type="InterPro" id="IPR036941">
    <property type="entry name" value="Rcpt_L-dom_sf"/>
</dbReference>
<dbReference type="PROSITE" id="PS50011">
    <property type="entry name" value="PROTEIN_KINASE_DOM"/>
    <property type="match status" value="1"/>
</dbReference>
<dbReference type="GO" id="GO:0045937">
    <property type="term" value="P:positive regulation of phosphate metabolic process"/>
    <property type="evidence" value="ECO:0007669"/>
    <property type="project" value="UniProtKB-ARBA"/>
</dbReference>
<keyword evidence="6" id="KW-0597">Phosphoprotein</keyword>
<evidence type="ECO:0000256" key="13">
    <source>
        <dbReference type="ARBA" id="ARBA00022840"/>
    </source>
</evidence>
<evidence type="ECO:0000256" key="26">
    <source>
        <dbReference type="ARBA" id="ARBA00051243"/>
    </source>
</evidence>
<dbReference type="GO" id="GO:0043066">
    <property type="term" value="P:negative regulation of apoptotic process"/>
    <property type="evidence" value="ECO:0007669"/>
    <property type="project" value="UniProtKB-ARBA"/>
</dbReference>
<evidence type="ECO:0000313" key="35">
    <source>
        <dbReference type="Proteomes" id="UP000694383"/>
    </source>
</evidence>
<evidence type="ECO:0000256" key="19">
    <source>
        <dbReference type="ARBA" id="ARBA00023157"/>
    </source>
</evidence>
<dbReference type="PROSITE" id="PS00109">
    <property type="entry name" value="PROTEIN_KINASE_TYR"/>
    <property type="match status" value="1"/>
</dbReference>
<feature type="transmembrane region" description="Helical" evidence="31">
    <location>
        <begin position="581"/>
        <end position="604"/>
    </location>
</feature>
<dbReference type="FunFam" id="1.10.510.10:FF:002828">
    <property type="entry name" value="Receptor tyrosine-protein kinase erbB-2"/>
    <property type="match status" value="1"/>
</dbReference>
<feature type="chain" id="PRO_5034903285" description="Receptor protein-tyrosine kinase" evidence="32">
    <location>
        <begin position="22"/>
        <end position="1299"/>
    </location>
</feature>
<evidence type="ECO:0000256" key="29">
    <source>
        <dbReference type="PIRSR" id="PIRSR000619-2"/>
    </source>
</evidence>
<dbReference type="Pfam" id="PF21314">
    <property type="entry name" value="TM_ErbB1"/>
    <property type="match status" value="1"/>
</dbReference>
<feature type="domain" description="Protein kinase" evidence="33">
    <location>
        <begin position="576"/>
        <end position="882"/>
    </location>
</feature>
<organism evidence="34 35">
    <name type="scientific">Oryzias sinensis</name>
    <name type="common">Chinese medaka</name>
    <dbReference type="NCBI Taxonomy" id="183150"/>
    <lineage>
        <taxon>Eukaryota</taxon>
        <taxon>Metazoa</taxon>
        <taxon>Chordata</taxon>
        <taxon>Craniata</taxon>
        <taxon>Vertebrata</taxon>
        <taxon>Euteleostomi</taxon>
        <taxon>Actinopterygii</taxon>
        <taxon>Neopterygii</taxon>
        <taxon>Teleostei</taxon>
        <taxon>Neoteleostei</taxon>
        <taxon>Acanthomorphata</taxon>
        <taxon>Ovalentaria</taxon>
        <taxon>Atherinomorphae</taxon>
        <taxon>Beloniformes</taxon>
        <taxon>Adrianichthyidae</taxon>
        <taxon>Oryziinae</taxon>
        <taxon>Oryzias</taxon>
    </lineage>
</organism>
<keyword evidence="24" id="KW-0539">Nucleus</keyword>
<dbReference type="PROSITE" id="PS00107">
    <property type="entry name" value="PROTEIN_KINASE_ATP"/>
    <property type="match status" value="1"/>
</dbReference>
<evidence type="ECO:0000256" key="12">
    <source>
        <dbReference type="ARBA" id="ARBA00022777"/>
    </source>
</evidence>
<dbReference type="SUPFAM" id="SSF57184">
    <property type="entry name" value="Growth factor receptor domain"/>
    <property type="match status" value="2"/>
</dbReference>
<dbReference type="GO" id="GO:0005524">
    <property type="term" value="F:ATP binding"/>
    <property type="evidence" value="ECO:0007669"/>
    <property type="project" value="UniProtKB-UniRule"/>
</dbReference>
<keyword evidence="14 31" id="KW-1133">Transmembrane helix</keyword>
<keyword evidence="7 27" id="KW-0808">Transferase</keyword>
<dbReference type="PANTHER" id="PTHR24416:SF90">
    <property type="entry name" value="RECEPTOR TYROSINE-PROTEIN KINASE ERBB-4"/>
    <property type="match status" value="1"/>
</dbReference>
<evidence type="ECO:0000256" key="28">
    <source>
        <dbReference type="PIRSR" id="PIRSR000619-1"/>
    </source>
</evidence>
<dbReference type="SMART" id="SM00219">
    <property type="entry name" value="TyrKc"/>
    <property type="match status" value="1"/>
</dbReference>
<evidence type="ECO:0000256" key="4">
    <source>
        <dbReference type="ARBA" id="ARBA00022473"/>
    </source>
</evidence>
<keyword evidence="10 32" id="KW-0732">Signal</keyword>
<keyword evidence="15" id="KW-0805">Transcription regulation</keyword>
<dbReference type="Gene3D" id="6.10.250.2930">
    <property type="match status" value="1"/>
</dbReference>
<evidence type="ECO:0000256" key="3">
    <source>
        <dbReference type="ARBA" id="ARBA00004251"/>
    </source>
</evidence>
<dbReference type="PANTHER" id="PTHR24416">
    <property type="entry name" value="TYROSINE-PROTEIN KINASE RECEPTOR"/>
    <property type="match status" value="1"/>
</dbReference>
<dbReference type="GO" id="GO:0006915">
    <property type="term" value="P:apoptotic process"/>
    <property type="evidence" value="ECO:0007669"/>
    <property type="project" value="UniProtKB-KW"/>
</dbReference>
<dbReference type="SMART" id="SM00261">
    <property type="entry name" value="FU"/>
    <property type="match status" value="4"/>
</dbReference>
<keyword evidence="11 27" id="KW-0547">Nucleotide-binding</keyword>
<dbReference type="GO" id="GO:0010647">
    <property type="term" value="P:positive regulation of cell communication"/>
    <property type="evidence" value="ECO:0007669"/>
    <property type="project" value="UniProtKB-ARBA"/>
</dbReference>
<dbReference type="CDD" id="cd00064">
    <property type="entry name" value="FU"/>
    <property type="match status" value="3"/>
</dbReference>
<dbReference type="EC" id="2.7.10.1" evidence="27"/>
<keyword evidence="18 27" id="KW-0829">Tyrosine-protein kinase</keyword>
<dbReference type="Pfam" id="PF14843">
    <property type="entry name" value="GF_recep_IV"/>
    <property type="match status" value="1"/>
</dbReference>
<evidence type="ECO:0000256" key="6">
    <source>
        <dbReference type="ARBA" id="ARBA00022553"/>
    </source>
</evidence>
<accession>A0A8C7ZJK6</accession>
<dbReference type="InterPro" id="IPR006212">
    <property type="entry name" value="Furin_repeat"/>
</dbReference>
<evidence type="ECO:0000256" key="16">
    <source>
        <dbReference type="ARBA" id="ARBA00023128"/>
    </source>
</evidence>
<evidence type="ECO:0000256" key="5">
    <source>
        <dbReference type="ARBA" id="ARBA00022475"/>
    </source>
</evidence>
<evidence type="ECO:0000256" key="22">
    <source>
        <dbReference type="ARBA" id="ARBA00023170"/>
    </source>
</evidence>
<reference evidence="34" key="1">
    <citation type="submission" date="2025-08" db="UniProtKB">
        <authorList>
            <consortium name="Ensembl"/>
        </authorList>
    </citation>
    <scope>IDENTIFICATION</scope>
</reference>
<dbReference type="Gene3D" id="2.10.220.10">
    <property type="entry name" value="Hormone Receptor, Insulin-like Growth Factor Receptor 1, Chain A, domain 2"/>
    <property type="match status" value="3"/>
</dbReference>
<dbReference type="GO" id="GO:0023056">
    <property type="term" value="P:positive regulation of signaling"/>
    <property type="evidence" value="ECO:0007669"/>
    <property type="project" value="UniProtKB-ARBA"/>
</dbReference>
<sequence>RNVSSFLFLFFFHSLCPGTDNKLSTLSDLDQQYRTLRKLYENCEVVMGNLEITSIDRNRNLSFLKSIREVTGYVLVALNQFEYLPLENLRIIRGTTLYEGRYALAIFLNYRRDGNYGLKQLGLRSLTGPTEIRCNQIKEVLSNSLLTSKNNNSGNKNPQLTKTVCAEQCDGRCFGPYVSDCCHRECAGGCFGPKDTDCFACTNFNDSGACVTQCPQPFVYNPTSFQLEHNPRAKYTYGAFCVRECPHNFVVDHSSCVRACPSNKMEVEENRIKMCIPCTDICPKVCDGIGTGSLQTAQTVDASNIDKFVNCTKINGNLIFLITGIKGDMYHGIGPLDPERLNVFRTVKEITGFLNIQSWPENMTDLSVFSNLVTIGGRSLYSGISLLILKQRRISSFQFQSLNEISAGNVYIFNNSRLCFYNTINWTSLFRTPSQKVLIRNNREPMECLQQQMICDRMCSEDGCWGPGPDQCLSCRYFKRGLREFANGSVCLECDSQCEKMDGNSLTCLGQGPDQCVKCLNFKDGPNCVEKCPDGLQGANSFIFKYAKANNECHPCHVNCTQGCIGPRIQDCVGMMDRTPLIAAGIIGGLFIIVIVALTVAIYARRKSIKKKRALRRFLETELVEPLTPSGTAPNQAQLRILKETELKRVKILGSGAFGTVYKGIWVPEGETVKIPVAIKILNEATGPKANVEFMDVSIYNTTICVYLYSLQYEVDSQYAKLVIDIGMMYLEERRLVHRDLAARNVLVKSPNHIKITDFGLARLLDADEKEYNADGGKMPIKWMALECIHYRKFTHQSDVWSYGVTIWELMTFGGKPYDGIPTREIPDILEKGERLPQPPICTIDVYMVMVKCWMIDADSRPKFKELAAEFCRMARDPQRYLVIQGDDRMKLPSPNDSKFFKSLLDEEDLDDLMDAEEYLVPRGFNAASTSSTRPRFGYRDGVPNLAEGALAGAQSNLNQDASGGSCSGLEDQRCNGSLHKKKGGLSAGEDSGAQRYSADPTIFLGERATRGDTDEDGYMTPMKDKKYLNPVEENPFVSRRKNGEIHALDNPGYHSTPNSQPKGEDEYINEPLYLNTFHNPADLGLEALRRNGLPLPTQAPSLITASGSHLPLTIQTSLPHYALSSTQPSPAGVPCLHGPATHILHAHHTLKPLGQPGNLASVSQSQTGTTAQVGQPGPLSTSATIGHGGLPAYQSHTATHPTSLLKHGGHTSGKASGKKLKVTFDNPEYWQHSLPPKSSIQVVPDVAQGGSTNTKLLYKQNGHTRSGAAENPDYISEFSLKSGTVLPPPPYRQRNTVV</sequence>
<keyword evidence="8 31" id="KW-0812">Transmembrane</keyword>
<dbReference type="Proteomes" id="UP000694383">
    <property type="component" value="Unplaced"/>
</dbReference>
<comment type="catalytic activity">
    <reaction evidence="26">
        <text>L-tyrosyl-[protein] + ATP = O-phospho-L-tyrosyl-[protein] + ADP + H(+)</text>
        <dbReference type="Rhea" id="RHEA:10596"/>
        <dbReference type="Rhea" id="RHEA-COMP:10136"/>
        <dbReference type="Rhea" id="RHEA-COMP:20101"/>
        <dbReference type="ChEBI" id="CHEBI:15378"/>
        <dbReference type="ChEBI" id="CHEBI:30616"/>
        <dbReference type="ChEBI" id="CHEBI:46858"/>
        <dbReference type="ChEBI" id="CHEBI:61978"/>
        <dbReference type="ChEBI" id="CHEBI:456216"/>
        <dbReference type="EC" id="2.7.10.1"/>
    </reaction>
</comment>
<dbReference type="PRINTS" id="PR00109">
    <property type="entry name" value="TYRKINASE"/>
</dbReference>
<comment type="similarity">
    <text evidence="27">Belongs to the protein kinase superfamily. Tyr protein kinase family. EGF receptor subfamily.</text>
</comment>
<evidence type="ECO:0000256" key="15">
    <source>
        <dbReference type="ARBA" id="ARBA00023015"/>
    </source>
</evidence>
<dbReference type="Pfam" id="PF00757">
    <property type="entry name" value="Furin-like"/>
    <property type="match status" value="1"/>
</dbReference>
<keyword evidence="12 27" id="KW-0418">Kinase</keyword>
<keyword evidence="35" id="KW-1185">Reference proteome</keyword>
<dbReference type="Ensembl" id="ENSOSIT00000043887.1">
    <property type="protein sequence ID" value="ENSOSIP00000041675.1"/>
    <property type="gene ID" value="ENSOSIG00000020020.1"/>
</dbReference>
<reference evidence="34" key="2">
    <citation type="submission" date="2025-09" db="UniProtKB">
        <authorList>
            <consortium name="Ensembl"/>
        </authorList>
    </citation>
    <scope>IDENTIFICATION</scope>
</reference>
<dbReference type="PIRSF" id="PIRSF000619">
    <property type="entry name" value="TyrPK_EGF-R"/>
    <property type="match status" value="1"/>
</dbReference>
<evidence type="ECO:0000313" key="34">
    <source>
        <dbReference type="Ensembl" id="ENSOSIP00000041675.1"/>
    </source>
</evidence>
<dbReference type="GO" id="GO:0080090">
    <property type="term" value="P:regulation of primary metabolic process"/>
    <property type="evidence" value="ECO:0007669"/>
    <property type="project" value="UniProtKB-ARBA"/>
</dbReference>
<keyword evidence="9" id="KW-0053">Apoptosis</keyword>
<evidence type="ECO:0000256" key="2">
    <source>
        <dbReference type="ARBA" id="ARBA00004173"/>
    </source>
</evidence>
<dbReference type="GO" id="GO:0022008">
    <property type="term" value="P:neurogenesis"/>
    <property type="evidence" value="ECO:0007669"/>
    <property type="project" value="TreeGrafter"/>
</dbReference>
<evidence type="ECO:0000256" key="10">
    <source>
        <dbReference type="ARBA" id="ARBA00022729"/>
    </source>
</evidence>
<dbReference type="InterPro" id="IPR050122">
    <property type="entry name" value="RTK"/>
</dbReference>
<evidence type="ECO:0000256" key="11">
    <source>
        <dbReference type="ARBA" id="ARBA00022741"/>
    </source>
</evidence>
<keyword evidence="17 27" id="KW-0472">Membrane</keyword>
<dbReference type="InterPro" id="IPR020635">
    <property type="entry name" value="Tyr_kinase_cat_dom"/>
</dbReference>
<dbReference type="GO" id="GO:0009966">
    <property type="term" value="P:regulation of signal transduction"/>
    <property type="evidence" value="ECO:0007669"/>
    <property type="project" value="UniProtKB-ARBA"/>
</dbReference>
<dbReference type="GO" id="GO:0043235">
    <property type="term" value="C:receptor complex"/>
    <property type="evidence" value="ECO:0007669"/>
    <property type="project" value="TreeGrafter"/>
</dbReference>
<dbReference type="InterPro" id="IPR049328">
    <property type="entry name" value="TM_ErbB1"/>
</dbReference>
<evidence type="ECO:0000256" key="21">
    <source>
        <dbReference type="ARBA" id="ARBA00023163"/>
    </source>
</evidence>
<evidence type="ECO:0000256" key="17">
    <source>
        <dbReference type="ARBA" id="ARBA00023136"/>
    </source>
</evidence>
<dbReference type="Gene3D" id="3.80.20.20">
    <property type="entry name" value="Receptor L-domain"/>
    <property type="match status" value="2"/>
</dbReference>
<dbReference type="InterPro" id="IPR006211">
    <property type="entry name" value="Furin-like_Cys-rich_dom"/>
</dbReference>
<dbReference type="InterPro" id="IPR000494">
    <property type="entry name" value="Rcpt_L-dom"/>
</dbReference>
<dbReference type="InterPro" id="IPR001245">
    <property type="entry name" value="Ser-Thr/Tyr_kinase_cat_dom"/>
</dbReference>
<evidence type="ECO:0000256" key="31">
    <source>
        <dbReference type="SAM" id="Phobius"/>
    </source>
</evidence>
<feature type="binding site" evidence="29">
    <location>
        <begin position="653"/>
        <end position="661"/>
    </location>
    <ligand>
        <name>ATP</name>
        <dbReference type="ChEBI" id="CHEBI:30616"/>
    </ligand>
</feature>
<dbReference type="InterPro" id="IPR000719">
    <property type="entry name" value="Prot_kinase_dom"/>
</dbReference>
<dbReference type="InterPro" id="IPR011009">
    <property type="entry name" value="Kinase-like_dom_sf"/>
</dbReference>
<keyword evidence="5" id="KW-1003">Cell membrane</keyword>
<evidence type="ECO:0000256" key="24">
    <source>
        <dbReference type="ARBA" id="ARBA00023242"/>
    </source>
</evidence>
<dbReference type="GO" id="GO:0009891">
    <property type="term" value="P:positive regulation of biosynthetic process"/>
    <property type="evidence" value="ECO:0007669"/>
    <property type="project" value="UniProtKB-ARBA"/>
</dbReference>
<evidence type="ECO:0000256" key="1">
    <source>
        <dbReference type="ARBA" id="ARBA00004123"/>
    </source>
</evidence>
<evidence type="ECO:0000256" key="20">
    <source>
        <dbReference type="ARBA" id="ARBA00023159"/>
    </source>
</evidence>
<keyword evidence="20" id="KW-0010">Activator</keyword>
<dbReference type="GeneTree" id="ENSGT00940000154695"/>
<dbReference type="Gene3D" id="3.30.200.20">
    <property type="entry name" value="Phosphorylase Kinase, domain 1"/>
    <property type="match status" value="1"/>
</dbReference>
<keyword evidence="16" id="KW-0496">Mitochondrion</keyword>
<dbReference type="FunFam" id="3.80.20.20:FF:000003">
    <property type="entry name" value="Receptor protein-tyrosine kinase"/>
    <property type="match status" value="1"/>
</dbReference>
<feature type="binding site" evidence="29 30">
    <location>
        <position position="680"/>
    </location>
    <ligand>
        <name>ATP</name>
        <dbReference type="ChEBI" id="CHEBI:30616"/>
    </ligand>
</feature>
<dbReference type="GO" id="GO:0008284">
    <property type="term" value="P:positive regulation of cell population proliferation"/>
    <property type="evidence" value="ECO:0007669"/>
    <property type="project" value="TreeGrafter"/>
</dbReference>
<dbReference type="InterPro" id="IPR017441">
    <property type="entry name" value="Protein_kinase_ATP_BS"/>
</dbReference>
<dbReference type="GO" id="GO:0005634">
    <property type="term" value="C:nucleus"/>
    <property type="evidence" value="ECO:0007669"/>
    <property type="project" value="UniProtKB-SubCell"/>
</dbReference>
<evidence type="ECO:0000256" key="7">
    <source>
        <dbReference type="ARBA" id="ARBA00022679"/>
    </source>
</evidence>
<evidence type="ECO:0000256" key="30">
    <source>
        <dbReference type="PROSITE-ProRule" id="PRU10141"/>
    </source>
</evidence>
<evidence type="ECO:0000256" key="14">
    <source>
        <dbReference type="ARBA" id="ARBA00022989"/>
    </source>
</evidence>
<keyword evidence="13 27" id="KW-0067">ATP-binding</keyword>
<evidence type="ECO:0000256" key="8">
    <source>
        <dbReference type="ARBA" id="ARBA00022692"/>
    </source>
</evidence>
<keyword evidence="21" id="KW-0804">Transcription</keyword>
<feature type="signal peptide" evidence="32">
    <location>
        <begin position="1"/>
        <end position="21"/>
    </location>
</feature>
<keyword evidence="19" id="KW-1015">Disulfide bond</keyword>
<evidence type="ECO:0000256" key="23">
    <source>
        <dbReference type="ARBA" id="ARBA00023180"/>
    </source>
</evidence>
<dbReference type="InterPro" id="IPR016245">
    <property type="entry name" value="Tyr_kinase_EGF/ERB/XmrK_rcpt"/>
</dbReference>
<dbReference type="Pfam" id="PF07714">
    <property type="entry name" value="PK_Tyr_Ser-Thr"/>
    <property type="match status" value="2"/>
</dbReference>
<dbReference type="InterPro" id="IPR044912">
    <property type="entry name" value="Egfr_JX_dom"/>
</dbReference>
<evidence type="ECO:0000256" key="32">
    <source>
        <dbReference type="SAM" id="SignalP"/>
    </source>
</evidence>
<dbReference type="InterPro" id="IPR008266">
    <property type="entry name" value="Tyr_kinase_AS"/>
</dbReference>
<dbReference type="FunFam" id="2.10.220.10:FF:000001">
    <property type="entry name" value="Receptor protein-tyrosine kinase"/>
    <property type="match status" value="1"/>
</dbReference>
<evidence type="ECO:0000256" key="18">
    <source>
        <dbReference type="ARBA" id="ARBA00023137"/>
    </source>
</evidence>
<evidence type="ECO:0000256" key="27">
    <source>
        <dbReference type="PIRNR" id="PIRNR000619"/>
    </source>
</evidence>
<evidence type="ECO:0000259" key="33">
    <source>
        <dbReference type="PROSITE" id="PS50011"/>
    </source>
</evidence>
<keyword evidence="4" id="KW-0217">Developmental protein</keyword>
<evidence type="ECO:0000256" key="9">
    <source>
        <dbReference type="ARBA" id="ARBA00022703"/>
    </source>
</evidence>
<dbReference type="GO" id="GO:0009925">
    <property type="term" value="C:basal plasma membrane"/>
    <property type="evidence" value="ECO:0007669"/>
    <property type="project" value="TreeGrafter"/>
</dbReference>
<dbReference type="GO" id="GO:0005154">
    <property type="term" value="F:epidermal growth factor receptor binding"/>
    <property type="evidence" value="ECO:0007669"/>
    <property type="project" value="TreeGrafter"/>
</dbReference>
<proteinExistence type="inferred from homology"/>
<dbReference type="GO" id="GO:0038127">
    <property type="term" value="P:ERBB signaling pathway"/>
    <property type="evidence" value="ECO:0007669"/>
    <property type="project" value="UniProtKB-ARBA"/>
</dbReference>
<keyword evidence="22 27" id="KW-0675">Receptor</keyword>
<dbReference type="Gene3D" id="1.10.510.10">
    <property type="entry name" value="Transferase(Phosphotransferase) domain 1"/>
    <property type="match status" value="1"/>
</dbReference>
<dbReference type="InterPro" id="IPR032778">
    <property type="entry name" value="GF_recep_IV"/>
</dbReference>
<protein>
    <recommendedName>
        <fullName evidence="27">Receptor protein-tyrosine kinase</fullName>
        <ecNumber evidence="27">2.7.10.1</ecNumber>
    </recommendedName>
</protein>
<dbReference type="GO" id="GO:0005739">
    <property type="term" value="C:mitochondrion"/>
    <property type="evidence" value="ECO:0007669"/>
    <property type="project" value="UniProtKB-SubCell"/>
</dbReference>
<keyword evidence="25" id="KW-0421">Lactation</keyword>
<dbReference type="FunFam" id="2.10.220.10:FF:000004">
    <property type="entry name" value="Receptor protein-tyrosine kinase"/>
    <property type="match status" value="1"/>
</dbReference>
<keyword evidence="23" id="KW-0325">Glycoprotein</keyword>
<dbReference type="CDD" id="cd12092">
    <property type="entry name" value="TM_ErbB4"/>
    <property type="match status" value="1"/>
</dbReference>
<comment type="subcellular location">
    <subcellularLocation>
        <location evidence="3">Cell membrane</location>
        <topology evidence="3">Single-pass type I membrane protein</topology>
    </subcellularLocation>
    <subcellularLocation>
        <location evidence="2">Mitochondrion</location>
    </subcellularLocation>
    <subcellularLocation>
        <location evidence="1">Nucleus</location>
    </subcellularLocation>
</comment>
<dbReference type="Pfam" id="PF01030">
    <property type="entry name" value="Recep_L_domain"/>
    <property type="match status" value="2"/>
</dbReference>
<dbReference type="SUPFAM" id="SSF52058">
    <property type="entry name" value="L domain-like"/>
    <property type="match status" value="2"/>
</dbReference>
<evidence type="ECO:0000256" key="25">
    <source>
        <dbReference type="ARBA" id="ARBA00043262"/>
    </source>
</evidence>
<dbReference type="GO" id="GO:0004714">
    <property type="term" value="F:transmembrane receptor protein tyrosine kinase activity"/>
    <property type="evidence" value="ECO:0007669"/>
    <property type="project" value="UniProtKB-EC"/>
</dbReference>
<name>A0A8C7ZJK6_9TELE</name>
<dbReference type="SUPFAM" id="SSF56112">
    <property type="entry name" value="Protein kinase-like (PK-like)"/>
    <property type="match status" value="1"/>
</dbReference>